<evidence type="ECO:0000259" key="1">
    <source>
        <dbReference type="Pfam" id="PF13304"/>
    </source>
</evidence>
<evidence type="ECO:0000313" key="3">
    <source>
        <dbReference type="EMBL" id="RDU74531.1"/>
    </source>
</evidence>
<dbReference type="CDD" id="cd00267">
    <property type="entry name" value="ABC_ATPase"/>
    <property type="match status" value="1"/>
</dbReference>
<dbReference type="Pfam" id="PF13304">
    <property type="entry name" value="AAA_21"/>
    <property type="match status" value="1"/>
</dbReference>
<evidence type="ECO:0000313" key="4">
    <source>
        <dbReference type="Proteomes" id="UP000256695"/>
    </source>
</evidence>
<dbReference type="OrthoDB" id="3237462at2"/>
<dbReference type="EMBL" id="NXLX01000001">
    <property type="protein sequence ID" value="RDU74531.1"/>
    <property type="molecule type" value="Genomic_DNA"/>
</dbReference>
<gene>
    <name evidence="3" type="ORF">CQA57_00305</name>
</gene>
<keyword evidence="4" id="KW-1185">Reference proteome</keyword>
<dbReference type="Pfam" id="PF14491">
    <property type="entry name" value="DUF4435"/>
    <property type="match status" value="1"/>
</dbReference>
<accession>A0A3D8JC93</accession>
<keyword evidence="3" id="KW-0547">Nucleotide-binding</keyword>
<dbReference type="InterPro" id="IPR003959">
    <property type="entry name" value="ATPase_AAA_core"/>
</dbReference>
<dbReference type="AlphaFoldDB" id="A0A3D8JC93"/>
<dbReference type="PANTHER" id="PTHR32182:SF22">
    <property type="entry name" value="ATP-DEPENDENT ENDONUCLEASE, OLD FAMILY-RELATED"/>
    <property type="match status" value="1"/>
</dbReference>
<protein>
    <submittedName>
        <fullName evidence="3">ABC transporter ATP-binding protein</fullName>
    </submittedName>
</protein>
<keyword evidence="3" id="KW-0067">ATP-binding</keyword>
<dbReference type="RefSeq" id="WP_115578240.1">
    <property type="nucleotide sequence ID" value="NZ_NXLX01000001.1"/>
</dbReference>
<comment type="caution">
    <text evidence="3">The sequence shown here is derived from an EMBL/GenBank/DDBJ whole genome shotgun (WGS) entry which is preliminary data.</text>
</comment>
<dbReference type="GO" id="GO:0016887">
    <property type="term" value="F:ATP hydrolysis activity"/>
    <property type="evidence" value="ECO:0007669"/>
    <property type="project" value="InterPro"/>
</dbReference>
<feature type="domain" description="DUF4435" evidence="2">
    <location>
        <begin position="308"/>
        <end position="494"/>
    </location>
</feature>
<feature type="domain" description="ATPase AAA-type core" evidence="1">
    <location>
        <begin position="150"/>
        <end position="260"/>
    </location>
</feature>
<dbReference type="InterPro" id="IPR029492">
    <property type="entry name" value="DUF4435"/>
</dbReference>
<dbReference type="SUPFAM" id="SSF52540">
    <property type="entry name" value="P-loop containing nucleoside triphosphate hydrolases"/>
    <property type="match status" value="1"/>
</dbReference>
<dbReference type="GO" id="GO:0000731">
    <property type="term" value="P:DNA synthesis involved in DNA repair"/>
    <property type="evidence" value="ECO:0007669"/>
    <property type="project" value="TreeGrafter"/>
</dbReference>
<proteinExistence type="predicted"/>
<organism evidence="3 4">
    <name type="scientific">Helicobacter anseris</name>
    <dbReference type="NCBI Taxonomy" id="375926"/>
    <lineage>
        <taxon>Bacteria</taxon>
        <taxon>Pseudomonadati</taxon>
        <taxon>Campylobacterota</taxon>
        <taxon>Epsilonproteobacteria</taxon>
        <taxon>Campylobacterales</taxon>
        <taxon>Helicobacteraceae</taxon>
        <taxon>Helicobacter</taxon>
    </lineage>
</organism>
<name>A0A3D8JC93_9HELI</name>
<sequence>MNQENNQNKKEYKFYLPDDNGNAMEQATETNSIIIIGGNGAGKSRLGAWIEEEIGENCHRVGGQRSLKYNPNLTLKPLESSRNMLEYGNEKANENPFYFKKEKKHRWLSEPTNFLLHDFDITLSTFIALENVEAKNKLKEIKKASDEKCVNIVRNYISPTDKLQQVWKKVFTHRKIIAENDQFFCQKEEESRYSATEMSDGERAVLYLIAQVLSLREGKTIIIDEPELHLHPSIMNKLWLALEEYRPDCLFIYITHDIEFASLHQDSKKIWVKSFNIENNVKKWDYEELKYQNDFPEDLLLEILGGRKNVLFVEGEKQSYDTQLYQKLYSEFFIIPCGGCEKVIERVKALNEIEIFNKTYKAYGIIDRDFRTENELQCLKEKNIFALNVAEVENLFLLEDVFLWFARKYADDKDSNELFSKFKNFVIETKYKNLKNNQIQQSIKNELEFHLKKIDLDIEKNIDEEKLKNKILSHVEKIDCEKIIKEVLDKFETNDYYEILKVFNHKGLLIDIDEIFGWKKDYQYAKKILHNLNTDDDLRKIFLKNMPFKIESVEE</sequence>
<dbReference type="InterPro" id="IPR027417">
    <property type="entry name" value="P-loop_NTPase"/>
</dbReference>
<evidence type="ECO:0000259" key="2">
    <source>
        <dbReference type="Pfam" id="PF14491"/>
    </source>
</evidence>
<dbReference type="Gene3D" id="3.40.50.300">
    <property type="entry name" value="P-loop containing nucleotide triphosphate hydrolases"/>
    <property type="match status" value="1"/>
</dbReference>
<reference evidence="3 4" key="1">
    <citation type="submission" date="2018-04" db="EMBL/GenBank/DDBJ databases">
        <title>Novel Campyloabacter and Helicobacter Species and Strains.</title>
        <authorList>
            <person name="Mannion A.J."/>
            <person name="Shen Z."/>
            <person name="Fox J.G."/>
        </authorList>
    </citation>
    <scope>NUCLEOTIDE SEQUENCE [LARGE SCALE GENOMIC DNA]</scope>
    <source>
        <strain evidence="3 4">MIT 04-9362</strain>
    </source>
</reference>
<dbReference type="PANTHER" id="PTHR32182">
    <property type="entry name" value="DNA REPLICATION AND REPAIR PROTEIN RECF"/>
    <property type="match status" value="1"/>
</dbReference>
<dbReference type="Proteomes" id="UP000256695">
    <property type="component" value="Unassembled WGS sequence"/>
</dbReference>
<dbReference type="GO" id="GO:0006302">
    <property type="term" value="P:double-strand break repair"/>
    <property type="evidence" value="ECO:0007669"/>
    <property type="project" value="TreeGrafter"/>
</dbReference>
<dbReference type="GO" id="GO:0005524">
    <property type="term" value="F:ATP binding"/>
    <property type="evidence" value="ECO:0007669"/>
    <property type="project" value="UniProtKB-KW"/>
</dbReference>